<feature type="chain" id="PRO_5019535974" evidence="6">
    <location>
        <begin position="27"/>
        <end position="678"/>
    </location>
</feature>
<keyword evidence="3" id="KW-0804">Transcription</keyword>
<keyword evidence="5" id="KW-0812">Transmembrane</keyword>
<evidence type="ECO:0000259" key="7">
    <source>
        <dbReference type="PROSITE" id="PS01124"/>
    </source>
</evidence>
<proteinExistence type="predicted"/>
<feature type="transmembrane region" description="Helical" evidence="5">
    <location>
        <begin position="395"/>
        <end position="415"/>
    </location>
</feature>
<feature type="region of interest" description="Disordered" evidence="4">
    <location>
        <begin position="528"/>
        <end position="548"/>
    </location>
</feature>
<feature type="signal peptide" evidence="6">
    <location>
        <begin position="1"/>
        <end position="26"/>
    </location>
</feature>
<dbReference type="GO" id="GO:0003700">
    <property type="term" value="F:DNA-binding transcription factor activity"/>
    <property type="evidence" value="ECO:0007669"/>
    <property type="project" value="InterPro"/>
</dbReference>
<dbReference type="AlphaFoldDB" id="A0A414Y2D3"/>
<dbReference type="Gene3D" id="1.25.40.10">
    <property type="entry name" value="Tetratricopeptide repeat domain"/>
    <property type="match status" value="1"/>
</dbReference>
<dbReference type="InterPro" id="IPR018062">
    <property type="entry name" value="HTH_AraC-typ_CS"/>
</dbReference>
<feature type="domain" description="HTH araC/xylS-type" evidence="7">
    <location>
        <begin position="552"/>
        <end position="658"/>
    </location>
</feature>
<evidence type="ECO:0000256" key="6">
    <source>
        <dbReference type="SAM" id="SignalP"/>
    </source>
</evidence>
<name>A0A414Y2D3_9BACT</name>
<dbReference type="PROSITE" id="PS00041">
    <property type="entry name" value="HTH_ARAC_FAMILY_1"/>
    <property type="match status" value="1"/>
</dbReference>
<dbReference type="InterPro" id="IPR011990">
    <property type="entry name" value="TPR-like_helical_dom_sf"/>
</dbReference>
<keyword evidence="2" id="KW-0238">DNA-binding</keyword>
<keyword evidence="5" id="KW-1133">Transmembrane helix</keyword>
<feature type="compositionally biased region" description="Low complexity" evidence="4">
    <location>
        <begin position="528"/>
        <end position="537"/>
    </location>
</feature>
<keyword evidence="6" id="KW-0732">Signal</keyword>
<dbReference type="SMART" id="SM00342">
    <property type="entry name" value="HTH_ARAC"/>
    <property type="match status" value="1"/>
</dbReference>
<reference evidence="8 9" key="1">
    <citation type="submission" date="2018-08" db="EMBL/GenBank/DDBJ databases">
        <title>A genome reference for cultivated species of the human gut microbiota.</title>
        <authorList>
            <person name="Zou Y."/>
            <person name="Xue W."/>
            <person name="Luo G."/>
        </authorList>
    </citation>
    <scope>NUCLEOTIDE SEQUENCE [LARGE SCALE GENOMIC DNA]</scope>
    <source>
        <strain evidence="8 9">AM16-50</strain>
    </source>
</reference>
<evidence type="ECO:0000256" key="5">
    <source>
        <dbReference type="SAM" id="Phobius"/>
    </source>
</evidence>
<feature type="compositionally biased region" description="Basic and acidic residues" evidence="4">
    <location>
        <begin position="538"/>
        <end position="548"/>
    </location>
</feature>
<feature type="region of interest" description="Disordered" evidence="4">
    <location>
        <begin position="659"/>
        <end position="678"/>
    </location>
</feature>
<dbReference type="InterPro" id="IPR018060">
    <property type="entry name" value="HTH_AraC"/>
</dbReference>
<evidence type="ECO:0000256" key="2">
    <source>
        <dbReference type="ARBA" id="ARBA00023125"/>
    </source>
</evidence>
<evidence type="ECO:0000256" key="1">
    <source>
        <dbReference type="ARBA" id="ARBA00023015"/>
    </source>
</evidence>
<dbReference type="Pfam" id="PF12833">
    <property type="entry name" value="HTH_18"/>
    <property type="match status" value="1"/>
</dbReference>
<dbReference type="SUPFAM" id="SSF46689">
    <property type="entry name" value="Homeodomain-like"/>
    <property type="match status" value="1"/>
</dbReference>
<evidence type="ECO:0000256" key="4">
    <source>
        <dbReference type="SAM" id="MobiDB-lite"/>
    </source>
</evidence>
<dbReference type="GO" id="GO:0043565">
    <property type="term" value="F:sequence-specific DNA binding"/>
    <property type="evidence" value="ECO:0007669"/>
    <property type="project" value="InterPro"/>
</dbReference>
<evidence type="ECO:0000256" key="3">
    <source>
        <dbReference type="ARBA" id="ARBA00023163"/>
    </source>
</evidence>
<dbReference type="Proteomes" id="UP000283732">
    <property type="component" value="Unassembled WGS sequence"/>
</dbReference>
<dbReference type="PANTHER" id="PTHR43280:SF34">
    <property type="entry name" value="ARAC-FAMILY TRANSCRIPTIONAL REGULATOR"/>
    <property type="match status" value="1"/>
</dbReference>
<comment type="caution">
    <text evidence="8">The sequence shown here is derived from an EMBL/GenBank/DDBJ whole genome shotgun (WGS) entry which is preliminary data.</text>
</comment>
<sequence>MNCLYRMIVFVWMTVAGPGTVCHAQAADAGTGEPDSVYTEEYIVNISVSEPQRALKLIDETGRRRRLPGFHLDFLRSIVYQNGFSMFRMALDYSLRAYRNDSLHRNPDDALRVLELITDQYNMNGNYTESMRYAVEGAELARRTGNTGAEANLLLYIGINKRNMGLKSEAAAYVEKALQLQQQVAEGSREWKAVDDLIYIYGMKLTYAYDDGKFGEAVALLPRYGELMERLKACPDTPKGLHDMRLASIHALSASLFAVTGQTEKSDECYRKYLATDYSATDDGKQMRFDYLIARKRYKDALRYIGEDKRFQREQTDTVNLFYVERDLGLEAQAYMGLGDYKSAAHTYRQMYVLLDSLRIREKQNGALEFAAIYETKEKDMLLQKQAADARTRNIWLGTTGGAALLLGVLLWFTVRHNRTIRRKNGIMVKAVQELLSQKEELYAARERIRILSENRYTDIPEAADAADMPDMRHITVGTDSDTPDTANMPDCMGVSGSVDMQNAAACMAGSAEVSANAGTGADTDAVADIGTDTDTTGCDKRPVTPEEEENRRLFGELDGIVTREKLFLNPDLNRDELARLICVNKNRFGNILQQNAGMSATGYINNKRLEYAARLMDENPLFTVTAIAVTCGIPNAPTFHRLFRSKFGMTPAEYKKGLKSAEKEAGTGENGQSDTYL</sequence>
<protein>
    <submittedName>
        <fullName evidence="8">AraC family transcriptional regulator</fullName>
    </submittedName>
</protein>
<keyword evidence="1" id="KW-0805">Transcription regulation</keyword>
<dbReference type="SUPFAM" id="SSF48452">
    <property type="entry name" value="TPR-like"/>
    <property type="match status" value="1"/>
</dbReference>
<dbReference type="EMBL" id="QRKC01000001">
    <property type="protein sequence ID" value="RHH80290.1"/>
    <property type="molecule type" value="Genomic_DNA"/>
</dbReference>
<accession>A0A414Y2D3</accession>
<dbReference type="PROSITE" id="PS01124">
    <property type="entry name" value="HTH_ARAC_FAMILY_2"/>
    <property type="match status" value="1"/>
</dbReference>
<dbReference type="Gene3D" id="1.10.10.60">
    <property type="entry name" value="Homeodomain-like"/>
    <property type="match status" value="1"/>
</dbReference>
<dbReference type="PANTHER" id="PTHR43280">
    <property type="entry name" value="ARAC-FAMILY TRANSCRIPTIONAL REGULATOR"/>
    <property type="match status" value="1"/>
</dbReference>
<dbReference type="RefSeq" id="WP_122290960.1">
    <property type="nucleotide sequence ID" value="NZ_QRKC01000001.1"/>
</dbReference>
<evidence type="ECO:0000313" key="9">
    <source>
        <dbReference type="Proteomes" id="UP000283732"/>
    </source>
</evidence>
<evidence type="ECO:0000313" key="8">
    <source>
        <dbReference type="EMBL" id="RHH80290.1"/>
    </source>
</evidence>
<gene>
    <name evidence="8" type="ORF">DW191_04045</name>
</gene>
<keyword evidence="5" id="KW-0472">Membrane</keyword>
<organism evidence="8 9">
    <name type="scientific">Parabacteroides merdae</name>
    <dbReference type="NCBI Taxonomy" id="46503"/>
    <lineage>
        <taxon>Bacteria</taxon>
        <taxon>Pseudomonadati</taxon>
        <taxon>Bacteroidota</taxon>
        <taxon>Bacteroidia</taxon>
        <taxon>Bacteroidales</taxon>
        <taxon>Tannerellaceae</taxon>
        <taxon>Parabacteroides</taxon>
    </lineage>
</organism>
<dbReference type="InterPro" id="IPR009057">
    <property type="entry name" value="Homeodomain-like_sf"/>
</dbReference>